<evidence type="ECO:0000259" key="4">
    <source>
        <dbReference type="SMART" id="SM00861"/>
    </source>
</evidence>
<dbReference type="InterPro" id="IPR009014">
    <property type="entry name" value="Transketo_C/PFOR_II"/>
</dbReference>
<keyword evidence="5" id="KW-0670">Pyruvate</keyword>
<dbReference type="SUPFAM" id="SSF52922">
    <property type="entry name" value="TK C-terminal domain-like"/>
    <property type="match status" value="1"/>
</dbReference>
<dbReference type="eggNOG" id="arCOG01052">
    <property type="taxonomic scope" value="Archaea"/>
</dbReference>
<keyword evidence="3" id="KW-0786">Thiamine pyrophosphate</keyword>
<dbReference type="EC" id="1.2.4.1" evidence="5"/>
<reference evidence="5 7" key="1">
    <citation type="journal article" date="2004" name="Proc. Natl. Acad. Sci. U.S.A.">
        <title>Genome sequence of Picrophilus torridus and its implications for life around pH 0.</title>
        <authorList>
            <person name="Futterer O."/>
            <person name="Angelov A."/>
            <person name="Liesegang H."/>
            <person name="Gottschalk G."/>
            <person name="Schleper C."/>
            <person name="Schepers B."/>
            <person name="Dock C."/>
            <person name="Antranikian G."/>
            <person name="Liebl W."/>
        </authorList>
    </citation>
    <scope>NUCLEOTIDE SEQUENCE [LARGE SCALE GENOMIC DNA]</scope>
    <source>
        <strain evidence="7">ATCC 700027 / DSM 9790 / JCM 10055 / NBRC 100828</strain>
        <strain evidence="5">DSM 9790</strain>
    </source>
</reference>
<dbReference type="Gene3D" id="3.40.50.970">
    <property type="match status" value="1"/>
</dbReference>
<organism evidence="5 7">
    <name type="scientific">Picrophilus torridus (strain ATCC 700027 / DSM 9790 / JCM 10055 / NBRC 100828 / KAW 2/3)</name>
    <dbReference type="NCBI Taxonomy" id="1122961"/>
    <lineage>
        <taxon>Archaea</taxon>
        <taxon>Methanobacteriati</taxon>
        <taxon>Thermoplasmatota</taxon>
        <taxon>Thermoplasmata</taxon>
        <taxon>Thermoplasmatales</taxon>
        <taxon>Picrophilaceae</taxon>
        <taxon>Picrophilus</taxon>
    </lineage>
</organism>
<dbReference type="Gene3D" id="3.40.50.920">
    <property type="match status" value="1"/>
</dbReference>
<name>Q6L1L9_PICTO</name>
<accession>Q6L1L9</accession>
<dbReference type="PATRIC" id="fig|263820.9.peg.576"/>
<feature type="domain" description="Transketolase-like pyrimidine-binding" evidence="4">
    <location>
        <begin position="4"/>
        <end position="179"/>
    </location>
</feature>
<dbReference type="InterPro" id="IPR033248">
    <property type="entry name" value="Transketolase_C"/>
</dbReference>
<dbReference type="KEGG" id="pto:PTO0548"/>
<dbReference type="Proteomes" id="UP000192315">
    <property type="component" value="Unassembled WGS sequence"/>
</dbReference>
<dbReference type="PANTHER" id="PTHR43257:SF2">
    <property type="entry name" value="PYRUVATE DEHYDROGENASE E1 COMPONENT SUBUNIT BETA"/>
    <property type="match status" value="1"/>
</dbReference>
<dbReference type="FunCoup" id="Q6L1L9">
    <property type="interactions" value="178"/>
</dbReference>
<dbReference type="RefSeq" id="WP_011177349.1">
    <property type="nucleotide sequence ID" value="NC_005877.1"/>
</dbReference>
<keyword evidence="2 5" id="KW-0560">Oxidoreductase</keyword>
<sequence>MTEMNMVKALNSALDTMLERDKNVILLGEDIAKDGGVFRVTDGLYAKYGGERVISTPLSELGIVGMGIGMAMDGLRPVPEIQFLDFIYTAMDQIVSQMAKIRYRTNGDYTLPMVLRTPYGGGVSGGPYHSQSSEAYFAHTAGLVVVTPSNPYDAKGLLISAIESNDPVMFLEPKRIYYSIKNDVPDNYYKVDIGRAKRILEGDDVTLITYGPMVPLVKSVVQKNNVNADVIDLITLNPFDVNSIINSVKRTGRAVIVHEAPKMFGAGAEIAATIAEKAIDYLQAPILRVTGMDIPVPFILEDYYVPNEKRIMNAINKVINY</sequence>
<dbReference type="HOGENOM" id="CLU_012907_1_0_2"/>
<dbReference type="InterPro" id="IPR029061">
    <property type="entry name" value="THDP-binding"/>
</dbReference>
<dbReference type="Pfam" id="PF02779">
    <property type="entry name" value="Transket_pyr"/>
    <property type="match status" value="1"/>
</dbReference>
<evidence type="ECO:0000256" key="2">
    <source>
        <dbReference type="ARBA" id="ARBA00023002"/>
    </source>
</evidence>
<reference evidence="6 8" key="3">
    <citation type="submission" date="2017-04" db="EMBL/GenBank/DDBJ databases">
        <authorList>
            <person name="Varghese N."/>
            <person name="Submissions S."/>
        </authorList>
    </citation>
    <scope>NUCLEOTIDE SEQUENCE [LARGE SCALE GENOMIC DNA]</scope>
    <source>
        <strain evidence="6 8">DSM 9789</strain>
    </source>
</reference>
<evidence type="ECO:0000313" key="5">
    <source>
        <dbReference type="EMBL" id="AAT43133.1"/>
    </source>
</evidence>
<dbReference type="SUPFAM" id="SSF52518">
    <property type="entry name" value="Thiamin diphosphate-binding fold (THDP-binding)"/>
    <property type="match status" value="1"/>
</dbReference>
<protein>
    <submittedName>
        <fullName evidence="5">Pyruvate dehydrogenase E1 component beta subunit</fullName>
        <ecNumber evidence="5">1.2.4.1</ecNumber>
    </submittedName>
</protein>
<gene>
    <name evidence="5" type="ordered locus">PTO0548</name>
    <name evidence="6" type="ORF">SAMN02745355_0447</name>
</gene>
<evidence type="ECO:0000256" key="1">
    <source>
        <dbReference type="ARBA" id="ARBA00001964"/>
    </source>
</evidence>
<dbReference type="SMART" id="SM00861">
    <property type="entry name" value="Transket_pyr"/>
    <property type="match status" value="1"/>
</dbReference>
<evidence type="ECO:0000313" key="8">
    <source>
        <dbReference type="Proteomes" id="UP000192315"/>
    </source>
</evidence>
<dbReference type="GO" id="GO:0004739">
    <property type="term" value="F:pyruvate dehydrogenase (acetyl-transferring) activity"/>
    <property type="evidence" value="ECO:0007669"/>
    <property type="project" value="UniProtKB-EC"/>
</dbReference>
<dbReference type="Proteomes" id="UP000000438">
    <property type="component" value="Chromosome"/>
</dbReference>
<evidence type="ECO:0000313" key="6">
    <source>
        <dbReference type="EMBL" id="SMD30559.1"/>
    </source>
</evidence>
<evidence type="ECO:0000313" key="7">
    <source>
        <dbReference type="Proteomes" id="UP000000438"/>
    </source>
</evidence>
<keyword evidence="8" id="KW-1185">Reference proteome</keyword>
<dbReference type="GO" id="GO:0044272">
    <property type="term" value="P:sulfur compound biosynthetic process"/>
    <property type="evidence" value="ECO:0007669"/>
    <property type="project" value="UniProtKB-ARBA"/>
</dbReference>
<reference evidence="5" key="2">
    <citation type="submission" date="2004-02" db="EMBL/GenBank/DDBJ databases">
        <authorList>
            <person name="Fuetterer O."/>
            <person name="Angelov A."/>
            <person name="Liesegang H."/>
            <person name="Gottschalk G."/>
            <person name="Schleper C."/>
            <person name="Schepers B."/>
            <person name="Dock C."/>
            <person name="Antranikian G."/>
            <person name="Liebl W."/>
        </authorList>
    </citation>
    <scope>NUCLEOTIDE SEQUENCE</scope>
    <source>
        <strain evidence="5">DSM 9790</strain>
    </source>
</reference>
<dbReference type="InParanoid" id="Q6L1L9"/>
<dbReference type="STRING" id="263820.PTO0548"/>
<dbReference type="EMBL" id="AE017261">
    <property type="protein sequence ID" value="AAT43133.1"/>
    <property type="molecule type" value="Genomic_DNA"/>
</dbReference>
<evidence type="ECO:0000256" key="3">
    <source>
        <dbReference type="ARBA" id="ARBA00023052"/>
    </source>
</evidence>
<proteinExistence type="predicted"/>
<comment type="cofactor">
    <cofactor evidence="1">
        <name>thiamine diphosphate</name>
        <dbReference type="ChEBI" id="CHEBI:58937"/>
    </cofactor>
</comment>
<dbReference type="PANTHER" id="PTHR43257">
    <property type="entry name" value="PYRUVATE DEHYDROGENASE E1 COMPONENT BETA SUBUNIT"/>
    <property type="match status" value="1"/>
</dbReference>
<dbReference type="GeneID" id="2844161"/>
<dbReference type="GO" id="GO:0006082">
    <property type="term" value="P:organic acid metabolic process"/>
    <property type="evidence" value="ECO:0007669"/>
    <property type="project" value="UniProtKB-ARBA"/>
</dbReference>
<dbReference type="EMBL" id="FWYE01000001">
    <property type="protein sequence ID" value="SMD30559.1"/>
    <property type="molecule type" value="Genomic_DNA"/>
</dbReference>
<dbReference type="AlphaFoldDB" id="Q6L1L9"/>
<dbReference type="InterPro" id="IPR005475">
    <property type="entry name" value="Transketolase-like_Pyr-bd"/>
</dbReference>
<dbReference type="Pfam" id="PF02780">
    <property type="entry name" value="Transketolase_C"/>
    <property type="match status" value="1"/>
</dbReference>
<dbReference type="PaxDb" id="263820-PTO0548"/>
<accession>A0A8G2FW55</accession>
<dbReference type="CDD" id="cd07036">
    <property type="entry name" value="TPP_PYR_E1-PDHc-beta_like"/>
    <property type="match status" value="1"/>
</dbReference>
<dbReference type="FunFam" id="3.40.50.920:FF:000001">
    <property type="entry name" value="Pyruvate dehydrogenase E1 beta subunit"/>
    <property type="match status" value="1"/>
</dbReference>
<dbReference type="FunFam" id="3.40.50.970:FF:000001">
    <property type="entry name" value="Pyruvate dehydrogenase E1 beta subunit"/>
    <property type="match status" value="1"/>
</dbReference>